<dbReference type="EMBL" id="FWXY01000034">
    <property type="protein sequence ID" value="SMD10276.1"/>
    <property type="molecule type" value="Genomic_DNA"/>
</dbReference>
<keyword evidence="3" id="KW-1185">Reference proteome</keyword>
<reference evidence="2 3" key="1">
    <citation type="submission" date="2017-04" db="EMBL/GenBank/DDBJ databases">
        <authorList>
            <person name="Afonso C.L."/>
            <person name="Miller P.J."/>
            <person name="Scott M.A."/>
            <person name="Spackman E."/>
            <person name="Goraichik I."/>
            <person name="Dimitrov K.M."/>
            <person name="Suarez D.L."/>
            <person name="Swayne D.E."/>
        </authorList>
    </citation>
    <scope>NUCLEOTIDE SEQUENCE [LARGE SCALE GENOMIC DNA]</scope>
    <source>
        <strain evidence="2 3">DSM 3385</strain>
    </source>
</reference>
<feature type="transmembrane region" description="Helical" evidence="1">
    <location>
        <begin position="95"/>
        <end position="119"/>
    </location>
</feature>
<proteinExistence type="predicted"/>
<dbReference type="OrthoDB" id="9800207at2"/>
<gene>
    <name evidence="2" type="ORF">SAMN02746065_13420</name>
</gene>
<dbReference type="Pfam" id="PF04403">
    <property type="entry name" value="PqiA"/>
    <property type="match status" value="1"/>
</dbReference>
<evidence type="ECO:0000313" key="2">
    <source>
        <dbReference type="EMBL" id="SMD10276.1"/>
    </source>
</evidence>
<name>A0A1W2ELV2_9BACT</name>
<organism evidence="2 3">
    <name type="scientific">Desulfocicer vacuolatum DSM 3385</name>
    <dbReference type="NCBI Taxonomy" id="1121400"/>
    <lineage>
        <taxon>Bacteria</taxon>
        <taxon>Pseudomonadati</taxon>
        <taxon>Thermodesulfobacteriota</taxon>
        <taxon>Desulfobacteria</taxon>
        <taxon>Desulfobacterales</taxon>
        <taxon>Desulfobacteraceae</taxon>
        <taxon>Desulfocicer</taxon>
    </lineage>
</organism>
<feature type="transmembrane region" description="Helical" evidence="1">
    <location>
        <begin position="173"/>
        <end position="195"/>
    </location>
</feature>
<dbReference type="InterPro" id="IPR007498">
    <property type="entry name" value="PqiA-like"/>
</dbReference>
<dbReference type="STRING" id="1121400.SAMN02746065_13420"/>
<dbReference type="Proteomes" id="UP000192418">
    <property type="component" value="Unassembled WGS sequence"/>
</dbReference>
<protein>
    <submittedName>
        <fullName evidence="2">Paraquat-inducible protein A</fullName>
    </submittedName>
</protein>
<dbReference type="AlphaFoldDB" id="A0A1W2ELV2"/>
<accession>A0A1W2ELV2</accession>
<feature type="transmembrane region" description="Helical" evidence="1">
    <location>
        <begin position="140"/>
        <end position="161"/>
    </location>
</feature>
<evidence type="ECO:0000256" key="1">
    <source>
        <dbReference type="SAM" id="Phobius"/>
    </source>
</evidence>
<feature type="transmembrane region" description="Helical" evidence="1">
    <location>
        <begin position="48"/>
        <end position="67"/>
    </location>
</feature>
<keyword evidence="1" id="KW-1133">Transmembrane helix</keyword>
<sequence>MKKKIIIACHECDLLHRIESLPEGSTALCRRCHAVLLSHKKDSLNRSLALNITALILFFISNAYPLIEIKTEGICRATTLMGGVRNLYDQGFWEIALLVLFTAILFPGFEILSRLYLLLPLKFYKKPWHMSLIIKFIQKIKPWGMMDVFMLGILVSVIKLVKMVSVIPGPSLYSFFALIFVVTGAASAMDFHSIWEKA</sequence>
<keyword evidence="1" id="KW-0812">Transmembrane</keyword>
<evidence type="ECO:0000313" key="3">
    <source>
        <dbReference type="Proteomes" id="UP000192418"/>
    </source>
</evidence>
<dbReference type="RefSeq" id="WP_084071630.1">
    <property type="nucleotide sequence ID" value="NZ_FWXY01000034.1"/>
</dbReference>
<keyword evidence="1" id="KW-0472">Membrane</keyword>